<keyword evidence="2" id="KW-1185">Reference proteome</keyword>
<evidence type="ECO:0000313" key="2">
    <source>
        <dbReference type="Proteomes" id="UP000799776"/>
    </source>
</evidence>
<dbReference type="Gene3D" id="1.25.40.10">
    <property type="entry name" value="Tetratricopeptide repeat domain"/>
    <property type="match status" value="1"/>
</dbReference>
<dbReference type="SUPFAM" id="SSF48452">
    <property type="entry name" value="TPR-like"/>
    <property type="match status" value="1"/>
</dbReference>
<organism evidence="1 2">
    <name type="scientific">Saccharata proteae CBS 121410</name>
    <dbReference type="NCBI Taxonomy" id="1314787"/>
    <lineage>
        <taxon>Eukaryota</taxon>
        <taxon>Fungi</taxon>
        <taxon>Dikarya</taxon>
        <taxon>Ascomycota</taxon>
        <taxon>Pezizomycotina</taxon>
        <taxon>Dothideomycetes</taxon>
        <taxon>Dothideomycetes incertae sedis</taxon>
        <taxon>Botryosphaeriales</taxon>
        <taxon>Saccharataceae</taxon>
        <taxon>Saccharata</taxon>
    </lineage>
</organism>
<dbReference type="AlphaFoldDB" id="A0A6A5YF88"/>
<dbReference type="Proteomes" id="UP000799776">
    <property type="component" value="Unassembled WGS sequence"/>
</dbReference>
<dbReference type="EMBL" id="ML978714">
    <property type="protein sequence ID" value="KAF2089580.1"/>
    <property type="molecule type" value="Genomic_DNA"/>
</dbReference>
<accession>A0A6A5YF88</accession>
<sequence length="371" mass="42589">LLGLPLELREHIYSYILHPVEVRVHQGKQTRYKYDLSLFRVNHQVYHEARDIFRKLNVFTRIETPWPEAEMHIAEEGKVPIVASGKNANDCPDARLIVDISAFQFDFQHAKHDMLLLVQDLPAFAKSWMYSDLSHLGLNSHLRLILTLRDPFPSNPDKPEPLPKALQQKLLLPFGDIKNLDRTTVNGLADPAVVSALTAAQNIPYKTPEECLEESTRLLNEGVALLNKDQFDDAKRLFEQSFLAIHIVVDGRERSIWANAYFEAILRYGPGRGWHGQMTRLFLRVQLVAEMCSLYLKQKKWTEVKFWGMRSISLLRESMGVERDEDDEPVRGFVLGEHMGMIYLRTGIACMRLGELEQAKNLLKVASGYIP</sequence>
<proteinExistence type="predicted"/>
<evidence type="ECO:0000313" key="1">
    <source>
        <dbReference type="EMBL" id="KAF2089580.1"/>
    </source>
</evidence>
<feature type="non-terminal residue" evidence="1">
    <location>
        <position position="371"/>
    </location>
</feature>
<protein>
    <recommendedName>
        <fullName evidence="3">Tetratricopeptide repeat domain-containing protein</fullName>
    </recommendedName>
</protein>
<dbReference type="OrthoDB" id="5229512at2759"/>
<evidence type="ECO:0008006" key="3">
    <source>
        <dbReference type="Google" id="ProtNLM"/>
    </source>
</evidence>
<dbReference type="InterPro" id="IPR011990">
    <property type="entry name" value="TPR-like_helical_dom_sf"/>
</dbReference>
<name>A0A6A5YF88_9PEZI</name>
<gene>
    <name evidence="1" type="ORF">K490DRAFT_1807</name>
</gene>
<reference evidence="1" key="1">
    <citation type="journal article" date="2020" name="Stud. Mycol.">
        <title>101 Dothideomycetes genomes: a test case for predicting lifestyles and emergence of pathogens.</title>
        <authorList>
            <person name="Haridas S."/>
            <person name="Albert R."/>
            <person name="Binder M."/>
            <person name="Bloem J."/>
            <person name="Labutti K."/>
            <person name="Salamov A."/>
            <person name="Andreopoulos B."/>
            <person name="Baker S."/>
            <person name="Barry K."/>
            <person name="Bills G."/>
            <person name="Bluhm B."/>
            <person name="Cannon C."/>
            <person name="Castanera R."/>
            <person name="Culley D."/>
            <person name="Daum C."/>
            <person name="Ezra D."/>
            <person name="Gonzalez J."/>
            <person name="Henrissat B."/>
            <person name="Kuo A."/>
            <person name="Liang C."/>
            <person name="Lipzen A."/>
            <person name="Lutzoni F."/>
            <person name="Magnuson J."/>
            <person name="Mondo S."/>
            <person name="Nolan M."/>
            <person name="Ohm R."/>
            <person name="Pangilinan J."/>
            <person name="Park H.-J."/>
            <person name="Ramirez L."/>
            <person name="Alfaro M."/>
            <person name="Sun H."/>
            <person name="Tritt A."/>
            <person name="Yoshinaga Y."/>
            <person name="Zwiers L.-H."/>
            <person name="Turgeon B."/>
            <person name="Goodwin S."/>
            <person name="Spatafora J."/>
            <person name="Crous P."/>
            <person name="Grigoriev I."/>
        </authorList>
    </citation>
    <scope>NUCLEOTIDE SEQUENCE</scope>
    <source>
        <strain evidence="1">CBS 121410</strain>
    </source>
</reference>
<feature type="non-terminal residue" evidence="1">
    <location>
        <position position="1"/>
    </location>
</feature>